<protein>
    <submittedName>
        <fullName evidence="1">Uncharacterized protein</fullName>
    </submittedName>
</protein>
<proteinExistence type="predicted"/>
<gene>
    <name evidence="1" type="ORF">TR116228</name>
</gene>
<organism evidence="1">
    <name type="scientific">Schistocephalus solidus</name>
    <name type="common">Tapeworm</name>
    <dbReference type="NCBI Taxonomy" id="70667"/>
    <lineage>
        <taxon>Eukaryota</taxon>
        <taxon>Metazoa</taxon>
        <taxon>Spiralia</taxon>
        <taxon>Lophotrochozoa</taxon>
        <taxon>Platyhelminthes</taxon>
        <taxon>Cestoda</taxon>
        <taxon>Eucestoda</taxon>
        <taxon>Diphyllobothriidea</taxon>
        <taxon>Diphyllobothriidae</taxon>
        <taxon>Schistocephalus</taxon>
    </lineage>
</organism>
<accession>A0A0X3PZ14</accession>
<dbReference type="AlphaFoldDB" id="A0A0X3PZ14"/>
<sequence>MPRKNPPDFNFDWEFKKFESSPKSDIVPCAKQFENFEKLSPNQVLAFTWGFQKSSADYYNQLGDFMKDLDLHPADDSLLGRVLRMSFQLWYYKAILKKYPRVSSRSFLMSEDSSFTRNYRIAGPTSHAAP</sequence>
<reference evidence="1" key="1">
    <citation type="submission" date="2016-01" db="EMBL/GenBank/DDBJ databases">
        <title>Reference transcriptome for the parasite Schistocephalus solidus: insights into the molecular evolution of parasitism.</title>
        <authorList>
            <person name="Hebert F.O."/>
            <person name="Grambauer S."/>
            <person name="Barber I."/>
            <person name="Landry C.R."/>
            <person name="Aubin-Horth N."/>
        </authorList>
    </citation>
    <scope>NUCLEOTIDE SEQUENCE</scope>
</reference>
<name>A0A0X3PZ14_SCHSO</name>
<dbReference type="EMBL" id="GEEE01010749">
    <property type="protein sequence ID" value="JAP52476.1"/>
    <property type="molecule type" value="Transcribed_RNA"/>
</dbReference>
<evidence type="ECO:0000313" key="1">
    <source>
        <dbReference type="EMBL" id="JAP52476.1"/>
    </source>
</evidence>